<comment type="similarity">
    <text evidence="1">Belongs to the KHDC4 family.</text>
</comment>
<evidence type="ECO:0000259" key="7">
    <source>
        <dbReference type="Pfam" id="PF23469"/>
    </source>
</evidence>
<dbReference type="CDD" id="cd22385">
    <property type="entry name" value="KH-I_KHDC4_rpt1"/>
    <property type="match status" value="1"/>
</dbReference>
<feature type="region of interest" description="Disordered" evidence="5">
    <location>
        <begin position="687"/>
        <end position="734"/>
    </location>
</feature>
<evidence type="ECO:0000259" key="6">
    <source>
        <dbReference type="Pfam" id="PF22675"/>
    </source>
</evidence>
<feature type="compositionally biased region" description="Pro residues" evidence="5">
    <location>
        <begin position="610"/>
        <end position="621"/>
    </location>
</feature>
<dbReference type="PANTHER" id="PTHR15744:SF0">
    <property type="entry name" value="KH HOMOLOGY DOMAIN-CONTAINING PROTEIN 4"/>
    <property type="match status" value="1"/>
</dbReference>
<feature type="region of interest" description="Disordered" evidence="5">
    <location>
        <begin position="527"/>
        <end position="623"/>
    </location>
</feature>
<organism evidence="8 9">
    <name type="scientific">Atta colombica</name>
    <dbReference type="NCBI Taxonomy" id="520822"/>
    <lineage>
        <taxon>Eukaryota</taxon>
        <taxon>Metazoa</taxon>
        <taxon>Ecdysozoa</taxon>
        <taxon>Arthropoda</taxon>
        <taxon>Hexapoda</taxon>
        <taxon>Insecta</taxon>
        <taxon>Pterygota</taxon>
        <taxon>Neoptera</taxon>
        <taxon>Endopterygota</taxon>
        <taxon>Hymenoptera</taxon>
        <taxon>Apocrita</taxon>
        <taxon>Aculeata</taxon>
        <taxon>Formicoidea</taxon>
        <taxon>Formicidae</taxon>
        <taxon>Myrmicinae</taxon>
        <taxon>Atta</taxon>
    </lineage>
</organism>
<dbReference type="Proteomes" id="UP000078540">
    <property type="component" value="Unassembled WGS sequence"/>
</dbReference>
<sequence length="979" mass="107236">MAKGKIRGSDSNNKLTASNAAFKNGETYTSEFEINETPPSARTLLTKGYTQDEINSYSGATVSTRGRFMTEQEKLRCPNERPLYLYIQGHTKHNVDLAIQKINEIIKTEHQSSLNRPSRFTNAPPPLMSLHSGVTSVEKICVSIENAPQGFDSRGRILGVGDANLIYIRGETGANVTLRGRGSQFIDPLLGAESPEPLHLYIEHPKPEPLQNAKQLAINLIQTIQSELQTYIQQQPPPVQPQQVIEQSQIPQTQFQTMNIGSLGQPNVVAIQHQDIIQHPQSNVVTLPATILTATVAGTPGPGVSVPPPGVHIPPHTGPLVPPPQAQEIQTFMPPPSVGQVQLIGPPSTVSQVQYQIHPGQPLQIQGIQGSQSSPQPVAQMYVMSQPPPQSPAQQSFITSNSAPVNGAVSYVYTQPNVQRPATPSQGIIETVNVNLQQPPPAAPLNITQQPPPPLLHLHFPPPNFPPNQPPPPVPQTYQIQYQQVQAPASQSQTQFVLQPGEHIVPPQLQQNHEQSQAVAQHIIPPQFEGHAPPFHLQVPPPPSAQTFLVPNAQSPQHHPQPPLPPGSEIQHQEGPVEQGPLPQPVPPPQIVPPPSISQMPNSMNILTSVPPPTQPPPPQNAPWLYQAQQQISQSQGQLQMQMPPQNIPLHNVPPPQVQTQIQYHSQHIQYQNGHIPTQVHYTMQPPHQQFEQKPDSPEQQKSHGVKRRFSDVEGGQEPPPPPPSYQCAPLPAQRHGTGITKTCSFSISNEPKEMECATIKYPRVCISREGDRQQQVLHGPSPTSAGLPHGDRNKMLMPPPHPGEKRNLDQKPAGLSSGNDQNVMAESGNIHVGNGPPLPPSSPQAPWQNHHMRIPWGRPPPIPREGEPPTVCPGLPPINMPPPQIRSRGPTDGNRSPTQTAVLEQQLNVEYNQISPYTTKPPPYNAHPLMQSICNPPPPPPPHHQQPRPQHPAQTVQHYQVPISQTYQPPTSCPPWMN</sequence>
<dbReference type="GO" id="GO:0005634">
    <property type="term" value="C:nucleus"/>
    <property type="evidence" value="ECO:0007669"/>
    <property type="project" value="InterPro"/>
</dbReference>
<evidence type="ECO:0000256" key="1">
    <source>
        <dbReference type="ARBA" id="ARBA00006093"/>
    </source>
</evidence>
<dbReference type="Pfam" id="PF23469">
    <property type="entry name" value="KH_12"/>
    <property type="match status" value="1"/>
</dbReference>
<proteinExistence type="inferred from homology"/>
<accession>A0A195B0F9</accession>
<evidence type="ECO:0000256" key="2">
    <source>
        <dbReference type="ARBA" id="ARBA00017795"/>
    </source>
</evidence>
<dbReference type="AlphaFoldDB" id="A0A195B0F9"/>
<dbReference type="InterPro" id="IPR047890">
    <property type="entry name" value="KHDC4_KH-I_first"/>
</dbReference>
<dbReference type="InterPro" id="IPR056149">
    <property type="entry name" value="PRP5/DDX46/KHDC4_KH"/>
</dbReference>
<feature type="compositionally biased region" description="Polar residues" evidence="5">
    <location>
        <begin position="774"/>
        <end position="785"/>
    </location>
</feature>
<evidence type="ECO:0000256" key="5">
    <source>
        <dbReference type="SAM" id="MobiDB-lite"/>
    </source>
</evidence>
<dbReference type="InterPro" id="IPR031121">
    <property type="entry name" value="RIK/BLOM7"/>
</dbReference>
<feature type="region of interest" description="Disordered" evidence="5">
    <location>
        <begin position="773"/>
        <end position="873"/>
    </location>
</feature>
<dbReference type="Gene3D" id="3.30.1370.10">
    <property type="entry name" value="K Homology domain, type 1"/>
    <property type="match status" value="2"/>
</dbReference>
<feature type="compositionally biased region" description="Pro residues" evidence="5">
    <location>
        <begin position="936"/>
        <end position="945"/>
    </location>
</feature>
<feature type="compositionally biased region" description="Basic and acidic residues" evidence="5">
    <location>
        <begin position="691"/>
        <end position="702"/>
    </location>
</feature>
<keyword evidence="9" id="KW-1185">Reference proteome</keyword>
<dbReference type="GO" id="GO:0003723">
    <property type="term" value="F:RNA binding"/>
    <property type="evidence" value="ECO:0007669"/>
    <property type="project" value="InterPro"/>
</dbReference>
<feature type="domain" description="KHDC4/BBP-like KH-domain type I" evidence="6">
    <location>
        <begin position="148"/>
        <end position="222"/>
    </location>
</feature>
<feature type="compositionally biased region" description="Polar residues" evidence="5">
    <location>
        <begin position="545"/>
        <end position="555"/>
    </location>
</feature>
<gene>
    <name evidence="8" type="ORF">ALC53_11793</name>
</gene>
<protein>
    <recommendedName>
        <fullName evidence="2">KH homology domain-containing protein 4</fullName>
    </recommendedName>
    <alternativeName>
        <fullName evidence="3">Brings lots of money 7</fullName>
    </alternativeName>
</protein>
<evidence type="ECO:0000313" key="8">
    <source>
        <dbReference type="EMBL" id="KYM77782.1"/>
    </source>
</evidence>
<feature type="domain" description="ATP-dependent RNA helicase PRP5/DDX46/KHDC4 KH" evidence="7">
    <location>
        <begin position="30"/>
        <end position="110"/>
    </location>
</feature>
<dbReference type="InterPro" id="IPR047889">
    <property type="entry name" value="KHDC4_KH-I_second"/>
</dbReference>
<dbReference type="SUPFAM" id="SSF54791">
    <property type="entry name" value="Eukaryotic type KH-domain (KH-domain type I)"/>
    <property type="match status" value="2"/>
</dbReference>
<feature type="compositionally biased region" description="Pro residues" evidence="5">
    <location>
        <begin position="582"/>
        <end position="596"/>
    </location>
</feature>
<dbReference type="PANTHER" id="PTHR15744">
    <property type="entry name" value="BLOM7"/>
    <property type="match status" value="1"/>
</dbReference>
<dbReference type="STRING" id="520822.A0A195B0F9"/>
<comment type="function">
    <text evidence="4">RNA-binding protein involved in pre-mRNA splicing. Interacts with the PRP19C/Prp19 complex/NTC/Nineteen complex which is part of the spliceosome. Involved in regulating splice site selection. Binds preferentially RNA with A/C rich sequences and poly-C stretches.</text>
</comment>
<dbReference type="InterPro" id="IPR036612">
    <property type="entry name" value="KH_dom_type_1_sf"/>
</dbReference>
<dbReference type="InterPro" id="IPR055256">
    <property type="entry name" value="KH_1_KHDC4/BBP-like"/>
</dbReference>
<feature type="region of interest" description="Disordered" evidence="5">
    <location>
        <begin position="922"/>
        <end position="979"/>
    </location>
</feature>
<feature type="compositionally biased region" description="Polar residues" evidence="5">
    <location>
        <begin position="954"/>
        <end position="971"/>
    </location>
</feature>
<dbReference type="Pfam" id="PF22675">
    <property type="entry name" value="KH-I_KHDC4-BBP"/>
    <property type="match status" value="1"/>
</dbReference>
<reference evidence="8 9" key="1">
    <citation type="submission" date="2015-09" db="EMBL/GenBank/DDBJ databases">
        <title>Atta colombica WGS genome.</title>
        <authorList>
            <person name="Nygaard S."/>
            <person name="Hu H."/>
            <person name="Boomsma J."/>
            <person name="Zhang G."/>
        </authorList>
    </citation>
    <scope>NUCLEOTIDE SEQUENCE [LARGE SCALE GENOMIC DNA]</scope>
    <source>
        <strain evidence="8">Treedump-2</strain>
        <tissue evidence="8">Whole body</tissue>
    </source>
</reference>
<dbReference type="CDD" id="cd22386">
    <property type="entry name" value="KH-I_KHDC4_rpt2"/>
    <property type="match status" value="1"/>
</dbReference>
<name>A0A195B0F9_9HYME</name>
<evidence type="ECO:0000256" key="4">
    <source>
        <dbReference type="ARBA" id="ARBA00045732"/>
    </source>
</evidence>
<dbReference type="EMBL" id="KQ976692">
    <property type="protein sequence ID" value="KYM77782.1"/>
    <property type="molecule type" value="Genomic_DNA"/>
</dbReference>
<evidence type="ECO:0000313" key="9">
    <source>
        <dbReference type="Proteomes" id="UP000078540"/>
    </source>
</evidence>
<evidence type="ECO:0000256" key="3">
    <source>
        <dbReference type="ARBA" id="ARBA00030267"/>
    </source>
</evidence>
<dbReference type="FunFam" id="3.30.1370.10:FF:000037">
    <property type="entry name" value="KH domain protein"/>
    <property type="match status" value="1"/>
</dbReference>